<evidence type="ECO:0000313" key="1">
    <source>
        <dbReference type="EMBL" id="MBP2705804.1"/>
    </source>
</evidence>
<evidence type="ECO:0000313" key="2">
    <source>
        <dbReference type="Proteomes" id="UP000674234"/>
    </source>
</evidence>
<dbReference type="Proteomes" id="UP000674234">
    <property type="component" value="Unassembled WGS sequence"/>
</dbReference>
<dbReference type="RefSeq" id="WP_210157069.1">
    <property type="nucleotide sequence ID" value="NZ_JAFCNB010000009.1"/>
</dbReference>
<organism evidence="1 2">
    <name type="scientific">Microbispora oryzae</name>
    <dbReference type="NCBI Taxonomy" id="2806554"/>
    <lineage>
        <taxon>Bacteria</taxon>
        <taxon>Bacillati</taxon>
        <taxon>Actinomycetota</taxon>
        <taxon>Actinomycetes</taxon>
        <taxon>Streptosporangiales</taxon>
        <taxon>Streptosporangiaceae</taxon>
        <taxon>Microbispora</taxon>
    </lineage>
</organism>
<accession>A0A940WRR2</accession>
<dbReference type="AlphaFoldDB" id="A0A940WRR2"/>
<name>A0A940WRR2_9ACTN</name>
<sequence>MRNLTVVGGMGQGRPTVLVVAEQDFPGELTESVDAVRGFTGSGTRLKILRARRGTIPRSVECGATHAWPGSVAEATK</sequence>
<protein>
    <submittedName>
        <fullName evidence="1">Uncharacterized protein</fullName>
    </submittedName>
</protein>
<proteinExistence type="predicted"/>
<dbReference type="EMBL" id="JAFCNB010000009">
    <property type="protein sequence ID" value="MBP2705804.1"/>
    <property type="molecule type" value="Genomic_DNA"/>
</dbReference>
<reference evidence="1" key="1">
    <citation type="submission" date="2021-02" db="EMBL/GenBank/DDBJ databases">
        <title>Draft genome sequence of Microbispora sp. RL4-1S isolated from rice leaves in Thailand.</title>
        <authorList>
            <person name="Muangham S."/>
            <person name="Duangmal K."/>
        </authorList>
    </citation>
    <scope>NUCLEOTIDE SEQUENCE</scope>
    <source>
        <strain evidence="1">RL4-1S</strain>
    </source>
</reference>
<gene>
    <name evidence="1" type="ORF">JOL79_18475</name>
</gene>
<keyword evidence="2" id="KW-1185">Reference proteome</keyword>
<comment type="caution">
    <text evidence="1">The sequence shown here is derived from an EMBL/GenBank/DDBJ whole genome shotgun (WGS) entry which is preliminary data.</text>
</comment>